<dbReference type="EC" id="3.13.2.1" evidence="4"/>
<dbReference type="RefSeq" id="WP_169255199.1">
    <property type="nucleotide sequence ID" value="NZ_WTVN01000006.1"/>
</dbReference>
<feature type="binding site" evidence="4">
    <location>
        <position position="231"/>
    </location>
    <ligand>
        <name>NAD(+)</name>
        <dbReference type="ChEBI" id="CHEBI:57540"/>
    </ligand>
</feature>
<evidence type="ECO:0000313" key="9">
    <source>
        <dbReference type="Proteomes" id="UP000623795"/>
    </source>
</evidence>
<feature type="binding site" evidence="4">
    <location>
        <position position="283"/>
    </location>
    <ligand>
        <name>NAD(+)</name>
        <dbReference type="ChEBI" id="CHEBI:57540"/>
    </ligand>
</feature>
<dbReference type="Pfam" id="PF00670">
    <property type="entry name" value="AdoHcyase_NAD"/>
    <property type="match status" value="1"/>
</dbReference>
<dbReference type="PROSITE" id="PS00739">
    <property type="entry name" value="ADOHCYASE_2"/>
    <property type="match status" value="1"/>
</dbReference>
<dbReference type="SMART" id="SM00996">
    <property type="entry name" value="AdoHcyase"/>
    <property type="match status" value="1"/>
</dbReference>
<dbReference type="PANTHER" id="PTHR23420:SF0">
    <property type="entry name" value="ADENOSYLHOMOCYSTEINASE"/>
    <property type="match status" value="1"/>
</dbReference>
<dbReference type="InterPro" id="IPR042172">
    <property type="entry name" value="Adenosylhomocyst_ase-like_sf"/>
</dbReference>
<feature type="domain" description="S-adenosyl-L-homocysteine hydrolase NAD binding" evidence="7">
    <location>
        <begin position="231"/>
        <end position="395"/>
    </location>
</feature>
<dbReference type="SMART" id="SM00997">
    <property type="entry name" value="AdoHcyase_NAD"/>
    <property type="match status" value="1"/>
</dbReference>
<dbReference type="InterPro" id="IPR000043">
    <property type="entry name" value="Adenosylhomocysteinase-like"/>
</dbReference>
<dbReference type="CDD" id="cd00401">
    <property type="entry name" value="SAHH"/>
    <property type="match status" value="1"/>
</dbReference>
<dbReference type="GO" id="GO:0016787">
    <property type="term" value="F:hydrolase activity"/>
    <property type="evidence" value="ECO:0007669"/>
    <property type="project" value="UniProtKB-KW"/>
</dbReference>
<evidence type="ECO:0000259" key="7">
    <source>
        <dbReference type="SMART" id="SM00997"/>
    </source>
</evidence>
<dbReference type="InterPro" id="IPR020082">
    <property type="entry name" value="S-Ado-L-homoCys_hydrolase_CS"/>
</dbReference>
<evidence type="ECO:0000313" key="8">
    <source>
        <dbReference type="EMBL" id="NMG43293.1"/>
    </source>
</evidence>
<keyword evidence="4" id="KW-0963">Cytoplasm</keyword>
<dbReference type="SUPFAM" id="SSF52283">
    <property type="entry name" value="Formate/glycerate dehydrogenase catalytic domain-like"/>
    <property type="match status" value="1"/>
</dbReference>
<feature type="binding site" evidence="4">
    <location>
        <position position="389"/>
    </location>
    <ligand>
        <name>NAD(+)</name>
        <dbReference type="ChEBI" id="CHEBI:57540"/>
    </ligand>
</feature>
<comment type="subcellular location">
    <subcellularLocation>
        <location evidence="4">Cytoplasm</location>
    </subcellularLocation>
</comment>
<comment type="cofactor">
    <cofactor evidence="4 5">
        <name>NAD(+)</name>
        <dbReference type="ChEBI" id="CHEBI:57540"/>
    </cofactor>
    <text evidence="4 5">Binds 1 NAD(+) per subunit.</text>
</comment>
<dbReference type="EMBL" id="WTVN01000006">
    <property type="protein sequence ID" value="NMG43293.1"/>
    <property type="molecule type" value="Genomic_DNA"/>
</dbReference>
<dbReference type="NCBIfam" id="NF004005">
    <property type="entry name" value="PRK05476.2-3"/>
    <property type="match status" value="1"/>
</dbReference>
<evidence type="ECO:0000256" key="2">
    <source>
        <dbReference type="ARBA" id="ARBA00022563"/>
    </source>
</evidence>
<dbReference type="NCBIfam" id="TIGR00936">
    <property type="entry name" value="ahcY"/>
    <property type="match status" value="1"/>
</dbReference>
<name>A0ABX1PV13_9RHOO</name>
<feature type="binding site" evidence="4">
    <location>
        <position position="230"/>
    </location>
    <ligand>
        <name>substrate</name>
    </ligand>
</feature>
<keyword evidence="2 4" id="KW-0554">One-carbon metabolism</keyword>
<keyword evidence="3 4" id="KW-0520">NAD</keyword>
<reference evidence="8 9" key="1">
    <citation type="submission" date="2019-12" db="EMBL/GenBank/DDBJ databases">
        <title>Comparative genomics gives insights into the taxonomy of the Azoarcus-Aromatoleum group and reveals separate origins of nif in the plant-associated Azoarcus and non-plant-associated Aromatoleum sub-groups.</title>
        <authorList>
            <person name="Lafos M."/>
            <person name="Maluk M."/>
            <person name="Batista M."/>
            <person name="Junghare M."/>
            <person name="Carmona M."/>
            <person name="Faoro H."/>
            <person name="Cruz L.M."/>
            <person name="Battistoni F."/>
            <person name="De Souza E."/>
            <person name="Pedrosa F."/>
            <person name="Chen W.-M."/>
            <person name="Poole P.S."/>
            <person name="Dixon R.A."/>
            <person name="James E.K."/>
        </authorList>
    </citation>
    <scope>NUCLEOTIDE SEQUENCE [LARGE SCALE GENOMIC DNA]</scope>
    <source>
        <strain evidence="8 9">Td21</strain>
    </source>
</reference>
<protein>
    <recommendedName>
        <fullName evidence="4">Adenosylhomocysteinase</fullName>
        <ecNumber evidence="4">3.13.2.1</ecNumber>
    </recommendedName>
    <alternativeName>
        <fullName evidence="4">S-adenosyl-L-homocysteine hydrolase</fullName>
        <shortName evidence="4">AdoHcyase</shortName>
    </alternativeName>
</protein>
<dbReference type="Gene3D" id="3.40.50.720">
    <property type="entry name" value="NAD(P)-binding Rossmann-like Domain"/>
    <property type="match status" value="1"/>
</dbReference>
<evidence type="ECO:0000256" key="3">
    <source>
        <dbReference type="ARBA" id="ARBA00023027"/>
    </source>
</evidence>
<evidence type="ECO:0000256" key="5">
    <source>
        <dbReference type="RuleBase" id="RU000548"/>
    </source>
</evidence>
<dbReference type="HAMAP" id="MF_00563">
    <property type="entry name" value="AdoHcyase"/>
    <property type="match status" value="1"/>
</dbReference>
<feature type="binding site" evidence="4">
    <location>
        <position position="136"/>
    </location>
    <ligand>
        <name>substrate</name>
    </ligand>
</feature>
<gene>
    <name evidence="4" type="primary">ahcY</name>
    <name evidence="8" type="ORF">GPA22_06050</name>
</gene>
<dbReference type="InterPro" id="IPR015878">
    <property type="entry name" value="Ado_hCys_hydrolase_NAD-bd"/>
</dbReference>
<dbReference type="PANTHER" id="PTHR23420">
    <property type="entry name" value="ADENOSYLHOMOCYSTEINASE"/>
    <property type="match status" value="1"/>
</dbReference>
<evidence type="ECO:0000256" key="6">
    <source>
        <dbReference type="RuleBase" id="RU004166"/>
    </source>
</evidence>
<dbReference type="PIRSF" id="PIRSF001109">
    <property type="entry name" value="Ad_hcy_hydrolase"/>
    <property type="match status" value="1"/>
</dbReference>
<feature type="binding site" evidence="4">
    <location>
        <begin position="197"/>
        <end position="199"/>
    </location>
    <ligand>
        <name>NAD(+)</name>
        <dbReference type="ChEBI" id="CHEBI:57540"/>
    </ligand>
</feature>
<dbReference type="SUPFAM" id="SSF51735">
    <property type="entry name" value="NAD(P)-binding Rossmann-fold domains"/>
    <property type="match status" value="1"/>
</dbReference>
<feature type="binding site" evidence="4">
    <location>
        <position position="226"/>
    </location>
    <ligand>
        <name>substrate</name>
    </ligand>
</feature>
<dbReference type="Gene3D" id="3.40.50.1480">
    <property type="entry name" value="Adenosylhomocysteinase-like"/>
    <property type="match status" value="1"/>
</dbReference>
<dbReference type="PROSITE" id="PS00738">
    <property type="entry name" value="ADOHCYASE_1"/>
    <property type="match status" value="1"/>
</dbReference>
<feature type="binding site" evidence="4">
    <location>
        <position position="61"/>
    </location>
    <ligand>
        <name>substrate</name>
    </ligand>
</feature>
<accession>A0ABX1PV13</accession>
<organism evidence="8 9">
    <name type="scientific">Aromatoleum toluvorans</name>
    <dbReference type="NCBI Taxonomy" id="92002"/>
    <lineage>
        <taxon>Bacteria</taxon>
        <taxon>Pseudomonadati</taxon>
        <taxon>Pseudomonadota</taxon>
        <taxon>Betaproteobacteria</taxon>
        <taxon>Rhodocyclales</taxon>
        <taxon>Rhodocyclaceae</taxon>
        <taxon>Aromatoleum</taxon>
    </lineage>
</organism>
<feature type="binding site" evidence="4">
    <location>
        <begin position="339"/>
        <end position="341"/>
    </location>
    <ligand>
        <name>NAD(+)</name>
        <dbReference type="ChEBI" id="CHEBI:57540"/>
    </ligand>
</feature>
<feature type="binding site" evidence="4">
    <location>
        <position position="318"/>
    </location>
    <ligand>
        <name>NAD(+)</name>
        <dbReference type="ChEBI" id="CHEBI:57540"/>
    </ligand>
</feature>
<dbReference type="Pfam" id="PF05221">
    <property type="entry name" value="AdoHcyase"/>
    <property type="match status" value="1"/>
</dbReference>
<sequence length="475" mass="52184">MNTVAETFTDYVVADLKLADWGRKEIRIAETEMPGLMAIREEFAAAQPLKGARITGSLHMTIQTAVLIETLTALGAEVRWASCNIFSTQDHAAAAIAAQGIPVFAVKGETLVDYWDYTHRIFEWKDGGYSNMILDDGGDATLLLHLGAKAEQDISVLAKPGSEEETILFAAIKAKLAVDSKWYSTRLAQIRGVTEETTTGVHRLYQMHARGDLRFPAINVNDSVTKSKFDNLYGCRESLVDGIKRATDVMIAGKVAVVAGYGDVGKGSAQALRALSAQVWVTEIDPICALQAAMEGYRVVTMEYAAAHADIFVTTTGNFHVITHDHMAAMKDQAIVCNIGHFDNEIDVASLEKYQWEEIKPQVDHVIFPSVDGKPGKRIILLAKGRLVNLGCATGHPSYVMSSSFANQTIAQIELYTRTADYPVGVYTLPKHLDEKVARLQLKKLNVQLTELTDEQAAYIGVPKQGPYKSAHYRY</sequence>
<keyword evidence="9" id="KW-1185">Reference proteome</keyword>
<comment type="caution">
    <text evidence="8">The sequence shown here is derived from an EMBL/GenBank/DDBJ whole genome shotgun (WGS) entry which is preliminary data.</text>
</comment>
<keyword evidence="4 5" id="KW-0378">Hydrolase</keyword>
<comment type="catalytic activity">
    <reaction evidence="4 5">
        <text>S-adenosyl-L-homocysteine + H2O = L-homocysteine + adenosine</text>
        <dbReference type="Rhea" id="RHEA:21708"/>
        <dbReference type="ChEBI" id="CHEBI:15377"/>
        <dbReference type="ChEBI" id="CHEBI:16335"/>
        <dbReference type="ChEBI" id="CHEBI:57856"/>
        <dbReference type="ChEBI" id="CHEBI:58199"/>
        <dbReference type="EC" id="3.13.2.1"/>
    </reaction>
</comment>
<feature type="binding site" evidence="4">
    <location>
        <position position="196"/>
    </location>
    <ligand>
        <name>substrate</name>
    </ligand>
</feature>
<proteinExistence type="inferred from homology"/>
<comment type="function">
    <text evidence="4">May play a key role in the regulation of the intracellular concentration of adenosylhomocysteine.</text>
</comment>
<feature type="binding site" evidence="4">
    <location>
        <begin position="260"/>
        <end position="265"/>
    </location>
    <ligand>
        <name>NAD(+)</name>
        <dbReference type="ChEBI" id="CHEBI:57540"/>
    </ligand>
</feature>
<comment type="pathway">
    <text evidence="4 5">Amino-acid biosynthesis; L-homocysteine biosynthesis; L-homocysteine from S-adenosyl-L-homocysteine: step 1/1.</text>
</comment>
<dbReference type="InterPro" id="IPR036291">
    <property type="entry name" value="NAD(P)-bd_dom_sf"/>
</dbReference>
<evidence type="ECO:0000256" key="4">
    <source>
        <dbReference type="HAMAP-Rule" id="MF_00563"/>
    </source>
</evidence>
<comment type="similarity">
    <text evidence="1 4 6">Belongs to the adenosylhomocysteinase family.</text>
</comment>
<dbReference type="Proteomes" id="UP000623795">
    <property type="component" value="Unassembled WGS sequence"/>
</dbReference>
<evidence type="ECO:0000256" key="1">
    <source>
        <dbReference type="ARBA" id="ARBA00007122"/>
    </source>
</evidence>